<proteinExistence type="predicted"/>
<dbReference type="EMBL" id="BAABHS010000001">
    <property type="protein sequence ID" value="GAA4947828.1"/>
    <property type="molecule type" value="Genomic_DNA"/>
</dbReference>
<evidence type="ECO:0000313" key="2">
    <source>
        <dbReference type="Proteomes" id="UP001500466"/>
    </source>
</evidence>
<comment type="caution">
    <text evidence="1">The sequence shown here is derived from an EMBL/GenBank/DDBJ whole genome shotgun (WGS) entry which is preliminary data.</text>
</comment>
<dbReference type="InterPro" id="IPR027417">
    <property type="entry name" value="P-loop_NTPase"/>
</dbReference>
<evidence type="ECO:0000313" key="1">
    <source>
        <dbReference type="EMBL" id="GAA4947828.1"/>
    </source>
</evidence>
<accession>A0ABP9GU23</accession>
<name>A0ABP9GU23_9ACTN</name>
<reference evidence="2" key="1">
    <citation type="journal article" date="2019" name="Int. J. Syst. Evol. Microbiol.">
        <title>The Global Catalogue of Microorganisms (GCM) 10K type strain sequencing project: providing services to taxonomists for standard genome sequencing and annotation.</title>
        <authorList>
            <consortium name="The Broad Institute Genomics Platform"/>
            <consortium name="The Broad Institute Genome Sequencing Center for Infectious Disease"/>
            <person name="Wu L."/>
            <person name="Ma J."/>
        </authorList>
    </citation>
    <scope>NUCLEOTIDE SEQUENCE [LARGE SCALE GENOMIC DNA]</scope>
    <source>
        <strain evidence="2">JCM 17986</strain>
    </source>
</reference>
<evidence type="ECO:0008006" key="3">
    <source>
        <dbReference type="Google" id="ProtNLM"/>
    </source>
</evidence>
<protein>
    <recommendedName>
        <fullName evidence="3">AAA domain-containing protein</fullName>
    </recommendedName>
</protein>
<dbReference type="Gene3D" id="3.40.50.300">
    <property type="entry name" value="P-loop containing nucleotide triphosphate hydrolases"/>
    <property type="match status" value="1"/>
</dbReference>
<sequence length="204" mass="22819">MNPVPDGLVVREQQVLLMINGPLGGGKTTCAHLLQAMRHDVLVYDPEAVGTLVRHQLPGAARDYQDTRAWRALVPAAAAALALDHPGPFVMPMSVLRRTYLEEILQRLDGHGFAVRHVTLHTAPDTLLRRIVSDTWFDADAETAARVRRFRQRRAEDYRAAHQWLSDFGEVLDTTRQPVCDVAAAVEPLLDTPPRTPSLRRWAP</sequence>
<dbReference type="SUPFAM" id="SSF52540">
    <property type="entry name" value="P-loop containing nucleoside triphosphate hydrolases"/>
    <property type="match status" value="1"/>
</dbReference>
<dbReference type="Proteomes" id="UP001500466">
    <property type="component" value="Unassembled WGS sequence"/>
</dbReference>
<keyword evidence="2" id="KW-1185">Reference proteome</keyword>
<gene>
    <name evidence="1" type="ORF">GCM10023205_04770</name>
</gene>
<dbReference type="Pfam" id="PF13671">
    <property type="entry name" value="AAA_33"/>
    <property type="match status" value="1"/>
</dbReference>
<dbReference type="RefSeq" id="WP_345673510.1">
    <property type="nucleotide sequence ID" value="NZ_BAABHS010000001.1"/>
</dbReference>
<organism evidence="1 2">
    <name type="scientific">Yinghuangia aomiensis</name>
    <dbReference type="NCBI Taxonomy" id="676205"/>
    <lineage>
        <taxon>Bacteria</taxon>
        <taxon>Bacillati</taxon>
        <taxon>Actinomycetota</taxon>
        <taxon>Actinomycetes</taxon>
        <taxon>Kitasatosporales</taxon>
        <taxon>Streptomycetaceae</taxon>
        <taxon>Yinghuangia</taxon>
    </lineage>
</organism>